<gene>
    <name evidence="2" type="ORF">NKR23_g6678</name>
</gene>
<dbReference type="AlphaFoldDB" id="A0AA38RAJ5"/>
<evidence type="ECO:0000313" key="2">
    <source>
        <dbReference type="EMBL" id="KAJ9143407.1"/>
    </source>
</evidence>
<accession>A0AA38RAJ5</accession>
<dbReference type="EMBL" id="JANBVO010000019">
    <property type="protein sequence ID" value="KAJ9143407.1"/>
    <property type="molecule type" value="Genomic_DNA"/>
</dbReference>
<comment type="caution">
    <text evidence="2">The sequence shown here is derived from an EMBL/GenBank/DDBJ whole genome shotgun (WGS) entry which is preliminary data.</text>
</comment>
<name>A0AA38RAJ5_9PEZI</name>
<keyword evidence="3" id="KW-1185">Reference proteome</keyword>
<feature type="region of interest" description="Disordered" evidence="1">
    <location>
        <begin position="91"/>
        <end position="174"/>
    </location>
</feature>
<dbReference type="Proteomes" id="UP001174694">
    <property type="component" value="Unassembled WGS sequence"/>
</dbReference>
<reference evidence="2" key="1">
    <citation type="submission" date="2022-07" db="EMBL/GenBank/DDBJ databases">
        <title>Fungi with potential for degradation of polypropylene.</title>
        <authorList>
            <person name="Gostincar C."/>
        </authorList>
    </citation>
    <scope>NUCLEOTIDE SEQUENCE</scope>
    <source>
        <strain evidence="2">EXF-13308</strain>
    </source>
</reference>
<evidence type="ECO:0000313" key="3">
    <source>
        <dbReference type="Proteomes" id="UP001174694"/>
    </source>
</evidence>
<sequence length="174" mass="18404">MRALAPSIQSRLSRPAAHTARRAFSQAPAAAPVDVLHVWGFTAPAAGEDAAATAGADAQTPKRRANWRLWHVPDTGIEQRSALLRGAFLASASASASPGDKEPHPTESEEDVDADRSPEDPLPPWKRQEPVIPVGPGDAGPKPTESEEDVDADRSGEDPLPPGKHHSTTDPGRK</sequence>
<organism evidence="2 3">
    <name type="scientific">Pleurostoma richardsiae</name>
    <dbReference type="NCBI Taxonomy" id="41990"/>
    <lineage>
        <taxon>Eukaryota</taxon>
        <taxon>Fungi</taxon>
        <taxon>Dikarya</taxon>
        <taxon>Ascomycota</taxon>
        <taxon>Pezizomycotina</taxon>
        <taxon>Sordariomycetes</taxon>
        <taxon>Sordariomycetidae</taxon>
        <taxon>Calosphaeriales</taxon>
        <taxon>Pleurostomataceae</taxon>
        <taxon>Pleurostoma</taxon>
    </lineage>
</organism>
<proteinExistence type="predicted"/>
<protein>
    <submittedName>
        <fullName evidence="2">Uncharacterized protein</fullName>
    </submittedName>
</protein>
<evidence type="ECO:0000256" key="1">
    <source>
        <dbReference type="SAM" id="MobiDB-lite"/>
    </source>
</evidence>